<accession>B0N5Q3</accession>
<dbReference type="AlphaFoldDB" id="B0N5Q3"/>
<proteinExistence type="predicted"/>
<evidence type="ECO:0000313" key="2">
    <source>
        <dbReference type="Proteomes" id="UP000005798"/>
    </source>
</evidence>
<keyword evidence="2" id="KW-1185">Reference proteome</keyword>
<dbReference type="EMBL" id="ABFX02000006">
    <property type="protein sequence ID" value="EDS18421.1"/>
    <property type="molecule type" value="Genomic_DNA"/>
</dbReference>
<name>B0N5Q3_9FIRM</name>
<dbReference type="Proteomes" id="UP000005798">
    <property type="component" value="Unassembled WGS sequence"/>
</dbReference>
<evidence type="ECO:0000313" key="1">
    <source>
        <dbReference type="EMBL" id="EDS18421.1"/>
    </source>
</evidence>
<organism evidence="1 2">
    <name type="scientific">Thomasclavelia ramosa DSM 1402</name>
    <dbReference type="NCBI Taxonomy" id="445974"/>
    <lineage>
        <taxon>Bacteria</taxon>
        <taxon>Bacillati</taxon>
        <taxon>Bacillota</taxon>
        <taxon>Erysipelotrichia</taxon>
        <taxon>Erysipelotrichales</taxon>
        <taxon>Coprobacillaceae</taxon>
        <taxon>Thomasclavelia</taxon>
    </lineage>
</organism>
<protein>
    <submittedName>
        <fullName evidence="1">Uncharacterized protein</fullName>
    </submittedName>
</protein>
<dbReference type="RefSeq" id="WP_003537661.1">
    <property type="nucleotide sequence ID" value="NZ_CAXTKX010000007.1"/>
</dbReference>
<comment type="caution">
    <text evidence="1">The sequence shown here is derived from an EMBL/GenBank/DDBJ whole genome shotgun (WGS) entry which is preliminary data.</text>
</comment>
<gene>
    <name evidence="1" type="ORF">CLORAM_01967</name>
</gene>
<dbReference type="HOGENOM" id="CLU_2584385_0_0_9"/>
<reference evidence="1" key="1">
    <citation type="submission" date="2007-11" db="EMBL/GenBank/DDBJ databases">
        <authorList>
            <person name="Fulton L."/>
            <person name="Clifton S."/>
            <person name="Fulton B."/>
            <person name="Xu J."/>
            <person name="Minx P."/>
            <person name="Pepin K.H."/>
            <person name="Johnson M."/>
            <person name="Thiruvilangam P."/>
            <person name="Bhonagiri V."/>
            <person name="Nash W.E."/>
            <person name="Mardis E.R."/>
            <person name="Wilson R.K."/>
        </authorList>
    </citation>
    <scope>NUCLEOTIDE SEQUENCE [LARGE SCALE GENOMIC DNA]</scope>
    <source>
        <strain evidence="1">DSM 1402</strain>
    </source>
</reference>
<sequence length="80" mass="9389">MIIKPGISPIYDEIRNKIISKYPDINIIDINPYYDISTFNHCAENQDILLSLECWKNIHPSLVTIPLKEKILSSLWYCYC</sequence>
<dbReference type="eggNOG" id="COG0583">
    <property type="taxonomic scope" value="Bacteria"/>
</dbReference>
<reference evidence="1" key="2">
    <citation type="submission" date="2014-06" db="EMBL/GenBank/DDBJ databases">
        <title>Draft genome sequence of Clostridium ramosum(DSM 1402).</title>
        <authorList>
            <person name="Sudarsanam P."/>
            <person name="Ley R."/>
            <person name="Guruge J."/>
            <person name="Turnbaugh P.J."/>
            <person name="Mahowald M."/>
            <person name="Liep D."/>
            <person name="Gordon J."/>
        </authorList>
    </citation>
    <scope>NUCLEOTIDE SEQUENCE</scope>
    <source>
        <strain evidence="1">DSM 1402</strain>
    </source>
</reference>